<reference evidence="1" key="1">
    <citation type="journal article" date="2021" name="bioRxiv">
        <title>Whole Genome Assembly and Annotation of Northern Wild Rice, Zizania palustris L., Supports a Whole Genome Duplication in the Zizania Genus.</title>
        <authorList>
            <person name="Haas M."/>
            <person name="Kono T."/>
            <person name="Macchietto M."/>
            <person name="Millas R."/>
            <person name="McGilp L."/>
            <person name="Shao M."/>
            <person name="Duquette J."/>
            <person name="Hirsch C.N."/>
            <person name="Kimball J."/>
        </authorList>
    </citation>
    <scope>NUCLEOTIDE SEQUENCE</scope>
    <source>
        <tissue evidence="1">Fresh leaf tissue</tissue>
    </source>
</reference>
<dbReference type="EMBL" id="JAAALK010000287">
    <property type="protein sequence ID" value="KAG8057076.1"/>
    <property type="molecule type" value="Genomic_DNA"/>
</dbReference>
<reference evidence="1" key="2">
    <citation type="submission" date="2021-02" db="EMBL/GenBank/DDBJ databases">
        <authorList>
            <person name="Kimball J.A."/>
            <person name="Haas M.W."/>
            <person name="Macchietto M."/>
            <person name="Kono T."/>
            <person name="Duquette J."/>
            <person name="Shao M."/>
        </authorList>
    </citation>
    <scope>NUCLEOTIDE SEQUENCE</scope>
    <source>
        <tissue evidence="1">Fresh leaf tissue</tissue>
    </source>
</reference>
<comment type="caution">
    <text evidence="1">The sequence shown here is derived from an EMBL/GenBank/DDBJ whole genome shotgun (WGS) entry which is preliminary data.</text>
</comment>
<dbReference type="AlphaFoldDB" id="A0A8J5VEQ6"/>
<evidence type="ECO:0000313" key="2">
    <source>
        <dbReference type="Proteomes" id="UP000729402"/>
    </source>
</evidence>
<name>A0A8J5VEQ6_ZIZPA</name>
<protein>
    <submittedName>
        <fullName evidence="1">Uncharacterized protein</fullName>
    </submittedName>
</protein>
<evidence type="ECO:0000313" key="1">
    <source>
        <dbReference type="EMBL" id="KAG8057076.1"/>
    </source>
</evidence>
<proteinExistence type="predicted"/>
<dbReference type="Proteomes" id="UP000729402">
    <property type="component" value="Unassembled WGS sequence"/>
</dbReference>
<keyword evidence="2" id="KW-1185">Reference proteome</keyword>
<gene>
    <name evidence="1" type="ORF">GUJ93_ZPchr0002g25843</name>
</gene>
<accession>A0A8J5VEQ6</accession>
<sequence length="77" mass="7558">MYAIICSSEAAILCVCSSGTGCGGTAAGSRLTATLVGTWYGGKASTCATAGELQCSQAGTNLFSNAAKGRASVDVTR</sequence>
<organism evidence="1 2">
    <name type="scientific">Zizania palustris</name>
    <name type="common">Northern wild rice</name>
    <dbReference type="NCBI Taxonomy" id="103762"/>
    <lineage>
        <taxon>Eukaryota</taxon>
        <taxon>Viridiplantae</taxon>
        <taxon>Streptophyta</taxon>
        <taxon>Embryophyta</taxon>
        <taxon>Tracheophyta</taxon>
        <taxon>Spermatophyta</taxon>
        <taxon>Magnoliopsida</taxon>
        <taxon>Liliopsida</taxon>
        <taxon>Poales</taxon>
        <taxon>Poaceae</taxon>
        <taxon>BOP clade</taxon>
        <taxon>Oryzoideae</taxon>
        <taxon>Oryzeae</taxon>
        <taxon>Zizaniinae</taxon>
        <taxon>Zizania</taxon>
    </lineage>
</organism>